<comment type="catalytic activity">
    <reaction evidence="14">
        <text>L-lysyl(20)-[histone H4] + 3 S-adenosyl-L-methionine = N(6),N(6),N(6)-trimethyl-L-lysyl(20)-[histone H4] + 3 S-adenosyl-L-homocysteine + 3 H(+)</text>
        <dbReference type="Rhea" id="RHEA:64456"/>
        <dbReference type="Rhea" id="RHEA-COMP:15554"/>
        <dbReference type="Rhea" id="RHEA-COMP:15998"/>
        <dbReference type="ChEBI" id="CHEBI:15378"/>
        <dbReference type="ChEBI" id="CHEBI:29969"/>
        <dbReference type="ChEBI" id="CHEBI:57856"/>
        <dbReference type="ChEBI" id="CHEBI:59789"/>
        <dbReference type="ChEBI" id="CHEBI:61961"/>
        <dbReference type="EC" id="2.1.1.372"/>
    </reaction>
</comment>
<feature type="domain" description="SET" evidence="16">
    <location>
        <begin position="118"/>
        <end position="232"/>
    </location>
</feature>
<keyword evidence="6" id="KW-0158">Chromosome</keyword>
<evidence type="ECO:0000256" key="15">
    <source>
        <dbReference type="SAM" id="MobiDB-lite"/>
    </source>
</evidence>
<feature type="compositionally biased region" description="Low complexity" evidence="15">
    <location>
        <begin position="453"/>
        <end position="465"/>
    </location>
</feature>
<evidence type="ECO:0000256" key="6">
    <source>
        <dbReference type="ARBA" id="ARBA00022454"/>
    </source>
</evidence>
<dbReference type="InterPro" id="IPR025783">
    <property type="entry name" value="Set9_fungi"/>
</dbReference>
<evidence type="ECO:0000313" key="17">
    <source>
        <dbReference type="EMBL" id="KAJ9666966.1"/>
    </source>
</evidence>
<reference evidence="17" key="1">
    <citation type="submission" date="2022-10" db="EMBL/GenBank/DDBJ databases">
        <title>Culturing micro-colonial fungi from biological soil crusts in the Mojave desert and describing Neophaeococcomyces mojavensis, and introducing the new genera and species Taxawa tesnikishii.</title>
        <authorList>
            <person name="Kurbessoian T."/>
            <person name="Stajich J.E."/>
        </authorList>
    </citation>
    <scope>NUCLEOTIDE SEQUENCE</scope>
    <source>
        <strain evidence="17">TK_1</strain>
    </source>
</reference>
<dbReference type="GO" id="GO:0032259">
    <property type="term" value="P:methylation"/>
    <property type="evidence" value="ECO:0007669"/>
    <property type="project" value="UniProtKB-KW"/>
</dbReference>
<keyword evidence="9" id="KW-0949">S-adenosyl-L-methionine</keyword>
<proteinExistence type="predicted"/>
<dbReference type="EC" id="2.1.1.372" evidence="12"/>
<sequence length="659" mass="74067">MAPKELDEALAKKGGLTLSQLASYDDLITDALIDHVYYWTTIRKNRARYSSCRGVREEEIARILQNSVIIAKDPAEAVQQLLQTAGLRKYYERLATDDEKEHFVRHLRKYVNIYMPDCPWEVTTTNRYTISTPEASVTARKEIRKGEVVKYLSGIQVAMTREEELNLDLTRRDFSIVMSSRKKTPSLFLGPARFANHDCDANARLSTKGPHGMQIVSTKHIEVGEEITVTYGDDYFGEDNCECLCATCEKELRNGWGAEVGESAVEEEVAEQPADGPYAFRRKRKYVVDSECQSRAETPVVAQASPPKKRKLEDPQPASSTASPARKWRPGGPGRPPKDWKELSHLRQEVPSVVVEHEKPEGKLPSIPRRLLRRSIHDDGMLGAHYPDDSGYGSSSPASSTADTSQNSFQTITATPRVEEPLVVEGTIKTEVVEVIDSTVACTSDNHTTIQHTETITTATQAAADTESELSELGSDLDLDPKTHTIVPRPPRPASPKQTRSRSRTSHSNPPPIPTIENSLSADLSHRRPGDYTLTPLLLCQKYSRWVRCQTCEADFVQEDAYLTHRECPRCERHSKLYGYAWPKTEREGKGDREQRVLDHRVVHRFVEPQEERAIRKGGRRSLLREGSGRESVGRERTGSAALASPKKAGNKRRKRETM</sequence>
<gene>
    <name evidence="17" type="primary">set9</name>
    <name evidence="17" type="ORF">H2201_002799</name>
</gene>
<evidence type="ECO:0000256" key="3">
    <source>
        <dbReference type="ARBA" id="ARBA00004286"/>
    </source>
</evidence>
<evidence type="ECO:0000256" key="1">
    <source>
        <dbReference type="ARBA" id="ARBA00001984"/>
    </source>
</evidence>
<comment type="subcellular location">
    <subcellularLocation>
        <location evidence="3">Chromosome</location>
    </subcellularLocation>
    <subcellularLocation>
        <location evidence="2">Nucleus</location>
    </subcellularLocation>
</comment>
<evidence type="ECO:0000256" key="8">
    <source>
        <dbReference type="ARBA" id="ARBA00022679"/>
    </source>
</evidence>
<protein>
    <recommendedName>
        <fullName evidence="5">Histone-lysine N-methyltransferase SET9</fullName>
        <ecNumber evidence="12">2.1.1.372</ecNumber>
    </recommendedName>
    <alternativeName>
        <fullName evidence="4">Histone-lysine N-methyltransferase set9</fullName>
    </alternativeName>
    <alternativeName>
        <fullName evidence="13">SET domain protein 9</fullName>
    </alternativeName>
</protein>
<dbReference type="EMBL" id="JAPDRL010000015">
    <property type="protein sequence ID" value="KAJ9666966.1"/>
    <property type="molecule type" value="Genomic_DNA"/>
</dbReference>
<name>A0ABQ9P0Z1_9PEZI</name>
<dbReference type="Gene3D" id="1.10.10.1700">
    <property type="entry name" value="Histone-lysine N-methyltransferase"/>
    <property type="match status" value="1"/>
</dbReference>
<organism evidence="17 18">
    <name type="scientific">Coniosporium apollinis</name>
    <dbReference type="NCBI Taxonomy" id="61459"/>
    <lineage>
        <taxon>Eukaryota</taxon>
        <taxon>Fungi</taxon>
        <taxon>Dikarya</taxon>
        <taxon>Ascomycota</taxon>
        <taxon>Pezizomycotina</taxon>
        <taxon>Dothideomycetes</taxon>
        <taxon>Dothideomycetes incertae sedis</taxon>
        <taxon>Coniosporium</taxon>
    </lineage>
</organism>
<dbReference type="PROSITE" id="PS51567">
    <property type="entry name" value="SAM_MT43_SUVAR420_1"/>
    <property type="match status" value="1"/>
</dbReference>
<dbReference type="InterPro" id="IPR041938">
    <property type="entry name" value="Hist-Lys_N-MTase_N"/>
</dbReference>
<evidence type="ECO:0000256" key="13">
    <source>
        <dbReference type="ARBA" id="ARBA00030653"/>
    </source>
</evidence>
<dbReference type="GO" id="GO:0140999">
    <property type="term" value="F:histone H3K4 trimethyltransferase activity"/>
    <property type="evidence" value="ECO:0007669"/>
    <property type="project" value="UniProtKB-EC"/>
</dbReference>
<feature type="compositionally biased region" description="Basic and acidic residues" evidence="15">
    <location>
        <begin position="623"/>
        <end position="638"/>
    </location>
</feature>
<dbReference type="Proteomes" id="UP001172684">
    <property type="component" value="Unassembled WGS sequence"/>
</dbReference>
<evidence type="ECO:0000313" key="18">
    <source>
        <dbReference type="Proteomes" id="UP001172684"/>
    </source>
</evidence>
<evidence type="ECO:0000256" key="7">
    <source>
        <dbReference type="ARBA" id="ARBA00022603"/>
    </source>
</evidence>
<dbReference type="InterPro" id="IPR039977">
    <property type="entry name" value="Suv4-20/Set9"/>
</dbReference>
<evidence type="ECO:0000256" key="2">
    <source>
        <dbReference type="ARBA" id="ARBA00004123"/>
    </source>
</evidence>
<comment type="caution">
    <text evidence="17">The sequence shown here is derived from an EMBL/GenBank/DDBJ whole genome shotgun (WGS) entry which is preliminary data.</text>
</comment>
<dbReference type="SUPFAM" id="SSF82199">
    <property type="entry name" value="SET domain"/>
    <property type="match status" value="1"/>
</dbReference>
<evidence type="ECO:0000256" key="9">
    <source>
        <dbReference type="ARBA" id="ARBA00022691"/>
    </source>
</evidence>
<keyword evidence="7 17" id="KW-0489">Methyltransferase</keyword>
<feature type="compositionally biased region" description="Basic and acidic residues" evidence="15">
    <location>
        <begin position="336"/>
        <end position="348"/>
    </location>
</feature>
<evidence type="ECO:0000256" key="4">
    <source>
        <dbReference type="ARBA" id="ARBA00014232"/>
    </source>
</evidence>
<evidence type="ECO:0000256" key="11">
    <source>
        <dbReference type="ARBA" id="ARBA00023242"/>
    </source>
</evidence>
<comment type="function">
    <text evidence="1">Histone methyltransferase that trimethylates 'Lys-20' of histone H4 to form H4K20me3.</text>
</comment>
<dbReference type="CDD" id="cd10524">
    <property type="entry name" value="SET_Suv4-20-like"/>
    <property type="match status" value="1"/>
</dbReference>
<dbReference type="PANTHER" id="PTHR12977:SF4">
    <property type="entry name" value="HISTONE-LYSINE N-METHYLTRANSFERASE KMT5B"/>
    <property type="match status" value="1"/>
</dbReference>
<accession>A0ABQ9P0Z1</accession>
<feature type="compositionally biased region" description="Basic residues" evidence="15">
    <location>
        <begin position="649"/>
        <end position="659"/>
    </location>
</feature>
<feature type="region of interest" description="Disordered" evidence="15">
    <location>
        <begin position="453"/>
        <end position="524"/>
    </location>
</feature>
<evidence type="ECO:0000256" key="10">
    <source>
        <dbReference type="ARBA" id="ARBA00022853"/>
    </source>
</evidence>
<feature type="compositionally biased region" description="Acidic residues" evidence="15">
    <location>
        <begin position="466"/>
        <end position="478"/>
    </location>
</feature>
<dbReference type="InterPro" id="IPR046341">
    <property type="entry name" value="SET_dom_sf"/>
</dbReference>
<dbReference type="Gene3D" id="2.170.270.10">
    <property type="entry name" value="SET domain"/>
    <property type="match status" value="1"/>
</dbReference>
<feature type="region of interest" description="Disordered" evidence="15">
    <location>
        <begin position="613"/>
        <end position="659"/>
    </location>
</feature>
<dbReference type="Pfam" id="PF00856">
    <property type="entry name" value="SET"/>
    <property type="match status" value="1"/>
</dbReference>
<keyword evidence="11" id="KW-0539">Nucleus</keyword>
<keyword evidence="18" id="KW-1185">Reference proteome</keyword>
<evidence type="ECO:0000256" key="12">
    <source>
        <dbReference type="ARBA" id="ARBA00024057"/>
    </source>
</evidence>
<dbReference type="PANTHER" id="PTHR12977">
    <property type="entry name" value="SUPPRESSOR OF VARIEGATION 4-20-RELATED"/>
    <property type="match status" value="1"/>
</dbReference>
<feature type="compositionally biased region" description="Low complexity" evidence="15">
    <location>
        <begin position="389"/>
        <end position="405"/>
    </location>
</feature>
<keyword evidence="10" id="KW-0156">Chromatin regulator</keyword>
<keyword evidence="8 17" id="KW-0808">Transferase</keyword>
<feature type="region of interest" description="Disordered" evidence="15">
    <location>
        <begin position="295"/>
        <end position="414"/>
    </location>
</feature>
<dbReference type="SMART" id="SM00317">
    <property type="entry name" value="SET"/>
    <property type="match status" value="1"/>
</dbReference>
<evidence type="ECO:0000256" key="5">
    <source>
        <dbReference type="ARBA" id="ARBA00015413"/>
    </source>
</evidence>
<dbReference type="PROSITE" id="PS50280">
    <property type="entry name" value="SET"/>
    <property type="match status" value="1"/>
</dbReference>
<evidence type="ECO:0000256" key="14">
    <source>
        <dbReference type="ARBA" id="ARBA00048081"/>
    </source>
</evidence>
<evidence type="ECO:0000259" key="16">
    <source>
        <dbReference type="PROSITE" id="PS50280"/>
    </source>
</evidence>
<dbReference type="InterPro" id="IPR001214">
    <property type="entry name" value="SET_dom"/>
</dbReference>